<dbReference type="Proteomes" id="UP000265719">
    <property type="component" value="Chromosome"/>
</dbReference>
<keyword evidence="2" id="KW-1185">Reference proteome</keyword>
<accession>A0AA97M0G3</accession>
<dbReference type="KEGG" id="thao:NI17_009675"/>
<organism evidence="1 2">
    <name type="scientific">Thermobifida halotolerans</name>
    <dbReference type="NCBI Taxonomy" id="483545"/>
    <lineage>
        <taxon>Bacteria</taxon>
        <taxon>Bacillati</taxon>
        <taxon>Actinomycetota</taxon>
        <taxon>Actinomycetes</taxon>
        <taxon>Streptosporangiales</taxon>
        <taxon>Nocardiopsidaceae</taxon>
        <taxon>Thermobifida</taxon>
    </lineage>
</organism>
<reference evidence="1" key="1">
    <citation type="submission" date="2020-10" db="EMBL/GenBank/DDBJ databases">
        <title>De novo genome project of the cellulose decomposer Thermobifida halotolerans type strain.</title>
        <authorList>
            <person name="Nagy I."/>
            <person name="Horvath B."/>
            <person name="Kukolya J."/>
            <person name="Nagy I."/>
            <person name="Orsini M."/>
        </authorList>
    </citation>
    <scope>NUCLEOTIDE SEQUENCE</scope>
    <source>
        <strain evidence="1">DSM 44931</strain>
    </source>
</reference>
<evidence type="ECO:0000313" key="1">
    <source>
        <dbReference type="EMBL" id="UOE21361.1"/>
    </source>
</evidence>
<sequence>MSVSWADLAPDAVPLPPAPPPHHLPGFPALRAHARQATTQLPVPQIWTTPGQGAVLNCPCQPGLGVPVPQYYCPNAQRRLMAERRCINCGEPVDGPLVFLGVLGAGATTAPPLHPACARRVVEVFPRLWSLRNAVVLAATGYALYEQRLTRITDGKARYTYPRCGLDGNAGLGVLGLLVAVPDTQHPVPLNAWANDHYGRGQSERVSGT</sequence>
<dbReference type="EMBL" id="CP063196">
    <property type="protein sequence ID" value="UOE21361.1"/>
    <property type="molecule type" value="Genomic_DNA"/>
</dbReference>
<proteinExistence type="predicted"/>
<gene>
    <name evidence="1" type="ORF">NI17_009675</name>
</gene>
<name>A0AA97M0G3_9ACTN</name>
<dbReference type="AlphaFoldDB" id="A0AA97M0G3"/>
<evidence type="ECO:0000313" key="2">
    <source>
        <dbReference type="Proteomes" id="UP000265719"/>
    </source>
</evidence>
<dbReference type="RefSeq" id="WP_147416989.1">
    <property type="nucleotide sequence ID" value="NZ_CP063196.1"/>
</dbReference>
<protein>
    <submittedName>
        <fullName evidence="1">Uncharacterized protein</fullName>
    </submittedName>
</protein>